<dbReference type="Proteomes" id="UP000828941">
    <property type="component" value="Chromosome 6"/>
</dbReference>
<evidence type="ECO:0000313" key="1">
    <source>
        <dbReference type="EMBL" id="KAI4335056.1"/>
    </source>
</evidence>
<organism evidence="1 2">
    <name type="scientific">Bauhinia variegata</name>
    <name type="common">Purple orchid tree</name>
    <name type="synonym">Phanera variegata</name>
    <dbReference type="NCBI Taxonomy" id="167791"/>
    <lineage>
        <taxon>Eukaryota</taxon>
        <taxon>Viridiplantae</taxon>
        <taxon>Streptophyta</taxon>
        <taxon>Embryophyta</taxon>
        <taxon>Tracheophyta</taxon>
        <taxon>Spermatophyta</taxon>
        <taxon>Magnoliopsida</taxon>
        <taxon>eudicotyledons</taxon>
        <taxon>Gunneridae</taxon>
        <taxon>Pentapetalae</taxon>
        <taxon>rosids</taxon>
        <taxon>fabids</taxon>
        <taxon>Fabales</taxon>
        <taxon>Fabaceae</taxon>
        <taxon>Cercidoideae</taxon>
        <taxon>Cercideae</taxon>
        <taxon>Bauhiniinae</taxon>
        <taxon>Bauhinia</taxon>
    </lineage>
</organism>
<comment type="caution">
    <text evidence="1">The sequence shown here is derived from an EMBL/GenBank/DDBJ whole genome shotgun (WGS) entry which is preliminary data.</text>
</comment>
<evidence type="ECO:0000313" key="2">
    <source>
        <dbReference type="Proteomes" id="UP000828941"/>
    </source>
</evidence>
<dbReference type="EMBL" id="CM039431">
    <property type="protein sequence ID" value="KAI4335056.1"/>
    <property type="molecule type" value="Genomic_DNA"/>
</dbReference>
<reference evidence="1 2" key="1">
    <citation type="journal article" date="2022" name="DNA Res.">
        <title>Chromosomal-level genome assembly of the orchid tree Bauhinia variegata (Leguminosae; Cercidoideae) supports the allotetraploid origin hypothesis of Bauhinia.</title>
        <authorList>
            <person name="Zhong Y."/>
            <person name="Chen Y."/>
            <person name="Zheng D."/>
            <person name="Pang J."/>
            <person name="Liu Y."/>
            <person name="Luo S."/>
            <person name="Meng S."/>
            <person name="Qian L."/>
            <person name="Wei D."/>
            <person name="Dai S."/>
            <person name="Zhou R."/>
        </authorList>
    </citation>
    <scope>NUCLEOTIDE SEQUENCE [LARGE SCALE GENOMIC DNA]</scope>
    <source>
        <strain evidence="1">BV-YZ2020</strain>
    </source>
</reference>
<accession>A0ACB9NIS0</accession>
<keyword evidence="2" id="KW-1185">Reference proteome</keyword>
<protein>
    <submittedName>
        <fullName evidence="1">Uncharacterized protein</fullName>
    </submittedName>
</protein>
<name>A0ACB9NIS0_BAUVA</name>
<proteinExistence type="predicted"/>
<sequence length="1797" mass="200404">MEMEEQSYCFECLKLRINSDFSDQLVFNYGISASGFPFGSSAVVQISSTNGETSAARFILEYLPRQELNCFAKYIDEYILKNDEGSKSNFHDSTSAGVSQCSNEVNGGIPRDEVSSSDSASRKDSSKNSICNHSGRFSCFRTITSLAPIAHVGLPSYSMFEEIASNFLSGSLEDYVFESLGLLIEGKASGRDSINLLNLVGLPSFEEDIFPGSLRHPNIAPVLAMFKTSDHVNIVLPKTPYTLETILYYNPYALKSDWHRRFLIYQLLSALSFLHGLGVSHGNICPSNIMLSDSLWSWLRLWSQPVLESNMIARKYESNNSTHAKIGCCNGDCHSNSLYTDLKLSPSIDWHSSFNQWWRGELSNFEYLLVLNRLAGRRWGDHTFHPVMPWVIDFSTKPDESCDAGWRDLSKSKWRLAKGDEQLDFTYSTSEIPHHVSDECLSELAVCSYKARRLPLSVLRMAVRSVYEPNEYPSTMQRLYQWTPDECIPEFYFDPQIFKSIHAGMADLSVPSWAETPEDFIKLHRDALESDRVSRQLHHWIDITFGHKMSGPAAIAAKNVMLPLSEPMMPRSTGRRQLFTRPHPIRHGTSRIACQSSNKFTHVPSQVNGIQGETILSDAAYLQELEKASAFSEHARHLNAHYQYSLNQPAKEISSLQEPPSETLRKSICKPSLVDTNYRARSKIDLIYFLQHIKEDDEGSLGFPDFLLWRQKLSCSKLVSEDVSRDIFSVGCLLAELHLCRPIFDSTSLAVYLEDGTLPGSLQELPDHTRLIVEACIQKDWIRRPSAKTLLESPYFPKTVQSTYLFLAPLQLLAKDETRLRYAANFAKQGALREMGTVAAEMCAPYCLSLVGNCVTDTEAEWAYILLKEFLKCLTAEGVKTLILPTIQKILQTTGDSHLKVSLLQDSFVREIWNRVGKQAYLENIHPLVLSNLYISPHKSSAASASVLLISSSEDLGIPITIHQTILPLVHCFGKGLCADGIDVLVRIGGVYGESFIVKQMLPLLKNVVGSFIDLSCMNKPDPVQSWSALALIDCLMTLDGLGAFLPEDVLIKELVEDQGRLHVGVLLQKHMEIAVLQVAATTLFALCQRIGPDMTVLHVLPKLKELFDELAFSREIVKDSTNVGRSLKVSKSKIGGELQIESRMDLVFLLYPSFASLLGIEKLRQCCATWLLLEQFLLRRHNWKCEYAGESPKNGSENIIARRPSIGKGATSEYNPAKLLLNGVGWSIPQSQGSRSSKKLIAQRGSYKVRKSQSVMPEGMPHQMNHEPWFWFPSPAKIWDAPEFLGRVGIQKDDLPWKIRASVIYSIRAHHGAVRSLAVCQDECTVFTAGIGHGYKGNVQKWELSQTNSLCSYHGHEEVVNDICILPSSGRVASCDGTVHIWNSQTGKQISVFAESQPESASLTSQLSSPLKINSDQANVLNLNTLSNGILSSAFDSNLYTCMHMLEFAKILVVGTGNGSLRFIDVAQGQKLHIWRGEPNESSFSTLISAICSSGSDKVQTGGVSNLPSLISTGLSSGHCKLFDAKSGNVVASWRAHDGYVTKLAAPEDHLLISSSLDRTLRVWDLRMNLPSQPIIFRGHSDGISSFSIWGQDVISISRNRIGLLSLSKSADETDGQHHITPQKLYISDNGTRTVGFTTLTNTLSSPDGGRFCLTSTARNMDVESSNIKKWIVLYPVYIDSKKTIAEGRRIGLNKACENPNCIEIRDCCDYLKLPNKIEPNKAYPRDFRLEGRVRVLLRKEDGTLYNPSISSRKQLMHTVAEMVPRHQGRTKKQEPASTSAAGPSKKPGKGGKKRR</sequence>
<gene>
    <name evidence="1" type="ORF">L6164_013738</name>
</gene>